<accession>A0A068NXH9</accession>
<organism evidence="2 3">
    <name type="scientific">Fimbriimonas ginsengisoli Gsoil 348</name>
    <dbReference type="NCBI Taxonomy" id="661478"/>
    <lineage>
        <taxon>Bacteria</taxon>
        <taxon>Bacillati</taxon>
        <taxon>Armatimonadota</taxon>
        <taxon>Fimbriimonadia</taxon>
        <taxon>Fimbriimonadales</taxon>
        <taxon>Fimbriimonadaceae</taxon>
        <taxon>Fimbriimonas</taxon>
    </lineage>
</organism>
<dbReference type="AlphaFoldDB" id="A0A068NXH9"/>
<evidence type="ECO:0000313" key="3">
    <source>
        <dbReference type="Proteomes" id="UP000027982"/>
    </source>
</evidence>
<protein>
    <recommendedName>
        <fullName evidence="1">DUF4350 domain-containing protein</fullName>
    </recommendedName>
</protein>
<evidence type="ECO:0000259" key="1">
    <source>
        <dbReference type="Pfam" id="PF14258"/>
    </source>
</evidence>
<proteinExistence type="predicted"/>
<dbReference type="STRING" id="661478.OP10G_4758"/>
<name>A0A068NXH9_FIMGI</name>
<dbReference type="Proteomes" id="UP000027982">
    <property type="component" value="Chromosome"/>
</dbReference>
<gene>
    <name evidence="2" type="ORF">OP10G_4758</name>
</gene>
<dbReference type="InterPro" id="IPR025646">
    <property type="entry name" value="DUF4350"/>
</dbReference>
<sequence>MKRLRSLPSFVWVLLGLLAISSSILSLGQRDDTAKPSADSYSPSGTAALAELLKRNGYDVRIDRHPRPRLASNDVAVTFSMTYQGPTIGETDTTFRHEVFKQIRAGGRAVVFSIPANFRSESQALLASTPQKVTIRGRPGSLSMLVSSNLSDEFDDWAASNKVPNIGLWDTSEGPLVRAYQIGKGRVLYAKSGSFVTNRFLDRGDDARAALALIGTIARPGDHLVFAQASFGDVDNPGLMESIGAWAYAGWQQILFLGVVVVYTLGKRFGIPEETRPPQRGARDLLEALTYTYHRGKQTKAAMAAALERTNNEISSALRLPRDAVRADRDRHLPESLAVALTRLQAASEMEARTPPERALELIVKARKETDLFLGARRGRATEFR</sequence>
<dbReference type="RefSeq" id="WP_025228010.1">
    <property type="nucleotide sequence ID" value="NZ_CP007139.1"/>
</dbReference>
<dbReference type="EMBL" id="CP007139">
    <property type="protein sequence ID" value="AIE88126.1"/>
    <property type="molecule type" value="Genomic_DNA"/>
</dbReference>
<reference evidence="2 3" key="1">
    <citation type="journal article" date="2014" name="PLoS ONE">
        <title>The first complete genome sequence of the class fimbriimonadia in the phylum armatimonadetes.</title>
        <authorList>
            <person name="Hu Z.Y."/>
            <person name="Wang Y.Z."/>
            <person name="Im W.T."/>
            <person name="Wang S.Y."/>
            <person name="Zhao G.P."/>
            <person name="Zheng H.J."/>
            <person name="Quan Z.X."/>
        </authorList>
    </citation>
    <scope>NUCLEOTIDE SEQUENCE [LARGE SCALE GENOMIC DNA]</scope>
    <source>
        <strain evidence="2">Gsoil 348</strain>
    </source>
</reference>
<keyword evidence="3" id="KW-1185">Reference proteome</keyword>
<dbReference type="KEGG" id="fgi:OP10G_4758"/>
<dbReference type="Pfam" id="PF14258">
    <property type="entry name" value="DUF4350"/>
    <property type="match status" value="1"/>
</dbReference>
<feature type="domain" description="DUF4350" evidence="1">
    <location>
        <begin position="39"/>
        <end position="214"/>
    </location>
</feature>
<dbReference type="HOGENOM" id="CLU_717190_0_0_0"/>
<evidence type="ECO:0000313" key="2">
    <source>
        <dbReference type="EMBL" id="AIE88126.1"/>
    </source>
</evidence>